<comment type="caution">
    <text evidence="12">The sequence shown here is derived from an EMBL/GenBank/DDBJ whole genome shotgun (WGS) entry which is preliminary data.</text>
</comment>
<evidence type="ECO:0000259" key="9">
    <source>
        <dbReference type="PROSITE" id="PS50081"/>
    </source>
</evidence>
<evidence type="ECO:0008006" key="14">
    <source>
        <dbReference type="Google" id="ProtNLM"/>
    </source>
</evidence>
<feature type="domain" description="Phorbol-ester/DAG-type" evidence="9">
    <location>
        <begin position="620"/>
        <end position="670"/>
    </location>
</feature>
<dbReference type="GO" id="GO:0005739">
    <property type="term" value="C:mitochondrion"/>
    <property type="evidence" value="ECO:0007669"/>
    <property type="project" value="GOC"/>
</dbReference>
<organism evidence="12 13">
    <name type="scientific">Laodelphax striatellus</name>
    <name type="common">Small brown planthopper</name>
    <name type="synonym">Delphax striatella</name>
    <dbReference type="NCBI Taxonomy" id="195883"/>
    <lineage>
        <taxon>Eukaryota</taxon>
        <taxon>Metazoa</taxon>
        <taxon>Ecdysozoa</taxon>
        <taxon>Arthropoda</taxon>
        <taxon>Hexapoda</taxon>
        <taxon>Insecta</taxon>
        <taxon>Pterygota</taxon>
        <taxon>Neoptera</taxon>
        <taxon>Paraneoptera</taxon>
        <taxon>Hemiptera</taxon>
        <taxon>Auchenorrhyncha</taxon>
        <taxon>Fulgoroidea</taxon>
        <taxon>Delphacidae</taxon>
        <taxon>Criomorphinae</taxon>
        <taxon>Laodelphax</taxon>
    </lineage>
</organism>
<proteinExistence type="predicted"/>
<evidence type="ECO:0000256" key="3">
    <source>
        <dbReference type="ARBA" id="ARBA00022723"/>
    </source>
</evidence>
<dbReference type="STRING" id="195883.A0A482WGV9"/>
<keyword evidence="7" id="KW-0472">Membrane</keyword>
<evidence type="ECO:0000256" key="1">
    <source>
        <dbReference type="ARBA" id="ARBA00004370"/>
    </source>
</evidence>
<dbReference type="SMART" id="SM00109">
    <property type="entry name" value="C1"/>
    <property type="match status" value="1"/>
</dbReference>
<dbReference type="InParanoid" id="A0A482WGV9"/>
<feature type="domain" description="SMP-LTD" evidence="11">
    <location>
        <begin position="69"/>
        <end position="256"/>
    </location>
</feature>
<evidence type="ECO:0000256" key="4">
    <source>
        <dbReference type="ARBA" id="ARBA00022833"/>
    </source>
</evidence>
<dbReference type="GO" id="GO:0046872">
    <property type="term" value="F:metal ion binding"/>
    <property type="evidence" value="ECO:0007669"/>
    <property type="project" value="UniProtKB-KW"/>
</dbReference>
<dbReference type="CDD" id="cd20825">
    <property type="entry name" value="C1_PDZD8"/>
    <property type="match status" value="1"/>
</dbReference>
<feature type="domain" description="PDZ" evidence="10">
    <location>
        <begin position="321"/>
        <end position="401"/>
    </location>
</feature>
<dbReference type="AlphaFoldDB" id="A0A482WGV9"/>
<dbReference type="PROSITE" id="PS50106">
    <property type="entry name" value="PDZ"/>
    <property type="match status" value="1"/>
</dbReference>
<sequence length="911" mass="99932">MDIFIAVILVVFCFAAGVVLTLVVEWYLFNLYIMKRPYVGPKDKPSYQPFKLPEALRDSLESTLGKKEEVGSLNYLFQFLFQECRNTERVRQWFWQKLTLELEELLTRTTTGKLFESIALRDLDLGNEFPAIKSVEMKEMNLDPTSGLINDLEICMELDYKGGFQLSIDAAMRLSKTAHVAVKVNQLTGLGRLKFTRHPYTHWSFSFYSDPTLLLSVESLFQGRSLPQINSIIASQIRKSLKRKHTLPNHKVRYKPFFPKIDPTFIDEVSGTVPSGVLDVTVLEISRVQETSGPVFCSLAIDALAWVEMVHSELGSYLTMDISVPKPTSGQFGVSFKQEFVPDKYQVCIIVDSVSSVAGNDACVGDILVAVDGKRVNNLSQVSKFVRQSVDKVALRVERRLKMSAPTEEKVQEPFGLRQRRGSGDKGDKTDSDSSNSTSVSDSPARRSLRGSPEHKLKIGRLSVSFDSEADSTSKLQVLTTKEQPHSQVISFNETLRFHVNSEHKYLNMSVWSKGERNTLLGHISLPLISQICVPTPGHRIKLYSLLPPDPHLVNTMNHALSTHPGFEPCLCFGDILLAISFAPSCSSGAGPAVTSSGSQLLVPSVTAASPTALSSSIIQHDFVRTHFTRTTQCGFCFKKIWLKDAFQCDGCKMTCHKKCVAKCQTASSCARTQAERRASSHPEIITTCPDEPDPANQVEDCCNEKNGQQVPTGRRLSSLLATVATKGLKRAGSATNLAPPGGSAGGSGGPGGSVSLPPSPQHSPSPSRKTSLADGATLFALNDDGSGDEISFALEQLLSRSQDEELSLDEAKASGRQLFADLPPDLRKQRIDAVMTKLKVAIDAESHVHMKLAKEEQAGNDSSAKARNAFLVGKSEEKLQAMTVLMLHLCAGLQDAQDCTVPDESTNKRT</sequence>
<gene>
    <name evidence="12" type="ORF">LSTR_LSTR004116</name>
</gene>
<dbReference type="EMBL" id="QKKF02036132">
    <property type="protein sequence ID" value="RZF32688.1"/>
    <property type="molecule type" value="Genomic_DNA"/>
</dbReference>
<keyword evidence="5" id="KW-0445">Lipid transport</keyword>
<dbReference type="Gene3D" id="3.30.60.20">
    <property type="match status" value="1"/>
</dbReference>
<evidence type="ECO:0000259" key="10">
    <source>
        <dbReference type="PROSITE" id="PS50106"/>
    </source>
</evidence>
<keyword evidence="13" id="KW-1185">Reference proteome</keyword>
<dbReference type="Proteomes" id="UP000291343">
    <property type="component" value="Unassembled WGS sequence"/>
</dbReference>
<keyword evidence="6" id="KW-0446">Lipid-binding</keyword>
<comment type="subcellular location">
    <subcellularLocation>
        <location evidence="1">Membrane</location>
    </subcellularLocation>
</comment>
<dbReference type="InterPro" id="IPR039275">
    <property type="entry name" value="PDZD8"/>
</dbReference>
<evidence type="ECO:0000313" key="12">
    <source>
        <dbReference type="EMBL" id="RZF32688.1"/>
    </source>
</evidence>
<feature type="region of interest" description="Disordered" evidence="8">
    <location>
        <begin position="675"/>
        <end position="694"/>
    </location>
</feature>
<reference evidence="12 13" key="1">
    <citation type="journal article" date="2017" name="Gigascience">
        <title>Genome sequence of the small brown planthopper, Laodelphax striatellus.</title>
        <authorList>
            <person name="Zhu J."/>
            <person name="Jiang F."/>
            <person name="Wang X."/>
            <person name="Yang P."/>
            <person name="Bao Y."/>
            <person name="Zhao W."/>
            <person name="Wang W."/>
            <person name="Lu H."/>
            <person name="Wang Q."/>
            <person name="Cui N."/>
            <person name="Li J."/>
            <person name="Chen X."/>
            <person name="Luo L."/>
            <person name="Yu J."/>
            <person name="Kang L."/>
            <person name="Cui F."/>
        </authorList>
    </citation>
    <scope>NUCLEOTIDE SEQUENCE [LARGE SCALE GENOMIC DNA]</scope>
    <source>
        <strain evidence="12">Lst14</strain>
    </source>
</reference>
<dbReference type="CDD" id="cd21674">
    <property type="entry name" value="SMP_PDZD8"/>
    <property type="match status" value="1"/>
</dbReference>
<dbReference type="PANTHER" id="PTHR21519:SF1">
    <property type="entry name" value="PDZ DOMAIN-CONTAINING PROTEIN 8"/>
    <property type="match status" value="1"/>
</dbReference>
<dbReference type="PANTHER" id="PTHR21519">
    <property type="entry name" value="PDZ DOMAIN-CONTAINING PROTEIN 8"/>
    <property type="match status" value="1"/>
</dbReference>
<feature type="compositionally biased region" description="Gly residues" evidence="8">
    <location>
        <begin position="743"/>
        <end position="753"/>
    </location>
</feature>
<dbReference type="GO" id="GO:0008289">
    <property type="term" value="F:lipid binding"/>
    <property type="evidence" value="ECO:0007669"/>
    <property type="project" value="UniProtKB-KW"/>
</dbReference>
<dbReference type="Gene3D" id="2.30.42.10">
    <property type="match status" value="1"/>
</dbReference>
<dbReference type="InterPro" id="IPR031468">
    <property type="entry name" value="SMP_LBD"/>
</dbReference>
<dbReference type="InterPro" id="IPR002219">
    <property type="entry name" value="PKC_DAG/PE"/>
</dbReference>
<name>A0A482WGV9_LAOST</name>
<dbReference type="GO" id="GO:0006869">
    <property type="term" value="P:lipid transport"/>
    <property type="evidence" value="ECO:0007669"/>
    <property type="project" value="UniProtKB-KW"/>
</dbReference>
<dbReference type="FunCoup" id="A0A482WGV9">
    <property type="interactions" value="137"/>
</dbReference>
<feature type="region of interest" description="Disordered" evidence="8">
    <location>
        <begin position="405"/>
        <end position="454"/>
    </location>
</feature>
<dbReference type="InterPro" id="IPR001478">
    <property type="entry name" value="PDZ"/>
</dbReference>
<dbReference type="SUPFAM" id="SSF49562">
    <property type="entry name" value="C2 domain (Calcium/lipid-binding domain, CaLB)"/>
    <property type="match status" value="1"/>
</dbReference>
<dbReference type="GO" id="GO:0044233">
    <property type="term" value="C:mitochondria-associated endoplasmic reticulum membrane contact site"/>
    <property type="evidence" value="ECO:0007669"/>
    <property type="project" value="InterPro"/>
</dbReference>
<dbReference type="PROSITE" id="PS51847">
    <property type="entry name" value="SMP"/>
    <property type="match status" value="1"/>
</dbReference>
<feature type="region of interest" description="Disordered" evidence="8">
    <location>
        <begin position="732"/>
        <end position="772"/>
    </location>
</feature>
<evidence type="ECO:0000313" key="13">
    <source>
        <dbReference type="Proteomes" id="UP000291343"/>
    </source>
</evidence>
<feature type="compositionally biased region" description="Low complexity" evidence="8">
    <location>
        <begin position="433"/>
        <end position="443"/>
    </location>
</feature>
<evidence type="ECO:0000256" key="6">
    <source>
        <dbReference type="ARBA" id="ARBA00023121"/>
    </source>
</evidence>
<evidence type="ECO:0000256" key="2">
    <source>
        <dbReference type="ARBA" id="ARBA00022448"/>
    </source>
</evidence>
<dbReference type="InterPro" id="IPR036034">
    <property type="entry name" value="PDZ_sf"/>
</dbReference>
<evidence type="ECO:0000256" key="5">
    <source>
        <dbReference type="ARBA" id="ARBA00023055"/>
    </source>
</evidence>
<feature type="compositionally biased region" description="Basic and acidic residues" evidence="8">
    <location>
        <begin position="422"/>
        <end position="432"/>
    </location>
</feature>
<evidence type="ECO:0000259" key="11">
    <source>
        <dbReference type="PROSITE" id="PS51847"/>
    </source>
</evidence>
<dbReference type="PROSITE" id="PS00479">
    <property type="entry name" value="ZF_DAG_PE_1"/>
    <property type="match status" value="1"/>
</dbReference>
<dbReference type="OrthoDB" id="10004596at2759"/>
<keyword evidence="4" id="KW-0862">Zinc</keyword>
<dbReference type="InterPro" id="IPR035892">
    <property type="entry name" value="C2_domain_sf"/>
</dbReference>
<dbReference type="SUPFAM" id="SSF50156">
    <property type="entry name" value="PDZ domain-like"/>
    <property type="match status" value="1"/>
</dbReference>
<dbReference type="SUPFAM" id="SSF57889">
    <property type="entry name" value="Cysteine-rich domain"/>
    <property type="match status" value="1"/>
</dbReference>
<dbReference type="InterPro" id="IPR046349">
    <property type="entry name" value="C1-like_sf"/>
</dbReference>
<evidence type="ECO:0000256" key="8">
    <source>
        <dbReference type="SAM" id="MobiDB-lite"/>
    </source>
</evidence>
<keyword evidence="3" id="KW-0479">Metal-binding</keyword>
<dbReference type="GO" id="GO:0016020">
    <property type="term" value="C:membrane"/>
    <property type="evidence" value="ECO:0007669"/>
    <property type="project" value="UniProtKB-SubCell"/>
</dbReference>
<dbReference type="GO" id="GO:1990456">
    <property type="term" value="P:mitochondrion-endoplasmic reticulum membrane tethering"/>
    <property type="evidence" value="ECO:0007669"/>
    <property type="project" value="InterPro"/>
</dbReference>
<protein>
    <recommendedName>
        <fullName evidence="14">PDZ domain-containing protein 8</fullName>
    </recommendedName>
</protein>
<keyword evidence="2" id="KW-0813">Transport</keyword>
<dbReference type="PROSITE" id="PS50081">
    <property type="entry name" value="ZF_DAG_PE_2"/>
    <property type="match status" value="1"/>
</dbReference>
<dbReference type="SMR" id="A0A482WGV9"/>
<accession>A0A482WGV9</accession>
<dbReference type="SMART" id="SM00228">
    <property type="entry name" value="PDZ"/>
    <property type="match status" value="1"/>
</dbReference>
<dbReference type="GO" id="GO:0051560">
    <property type="term" value="P:mitochondrial calcium ion homeostasis"/>
    <property type="evidence" value="ECO:0007669"/>
    <property type="project" value="InterPro"/>
</dbReference>
<evidence type="ECO:0000256" key="7">
    <source>
        <dbReference type="ARBA" id="ARBA00023136"/>
    </source>
</evidence>
<dbReference type="Pfam" id="PF26547">
    <property type="entry name" value="PDZD8_N"/>
    <property type="match status" value="1"/>
</dbReference>
<dbReference type="InterPro" id="IPR058801">
    <property type="entry name" value="PDZD8_N"/>
</dbReference>